<name>A0A059F4V2_9MICR</name>
<dbReference type="PANTHER" id="PTHR47163:SF2">
    <property type="entry name" value="SI:DKEY-17M8.2"/>
    <property type="match status" value="1"/>
</dbReference>
<dbReference type="STRING" id="1288291.A0A059F4V2"/>
<reference evidence="3 4" key="2">
    <citation type="submission" date="2014-03" db="EMBL/GenBank/DDBJ databases">
        <title>The Genome Sequence of Anncaliia algerae insect isolate PRA339.</title>
        <authorList>
            <consortium name="The Broad Institute Genome Sequencing Platform"/>
            <consortium name="The Broad Institute Genome Sequencing Center for Infectious Disease"/>
            <person name="Cuomo C."/>
            <person name="Becnel J."/>
            <person name="Sanscrainte N."/>
            <person name="Walker B."/>
            <person name="Young S.K."/>
            <person name="Zeng Q."/>
            <person name="Gargeya S."/>
            <person name="Fitzgerald M."/>
            <person name="Haas B."/>
            <person name="Abouelleil A."/>
            <person name="Alvarado L."/>
            <person name="Arachchi H.M."/>
            <person name="Berlin A.M."/>
            <person name="Chapman S.B."/>
            <person name="Dewar J."/>
            <person name="Goldberg J."/>
            <person name="Griggs A."/>
            <person name="Gujja S."/>
            <person name="Hansen M."/>
            <person name="Howarth C."/>
            <person name="Imamovic A."/>
            <person name="Larimer J."/>
            <person name="McCowan C."/>
            <person name="Murphy C."/>
            <person name="Neiman D."/>
            <person name="Pearson M."/>
            <person name="Priest M."/>
            <person name="Roberts A."/>
            <person name="Saif S."/>
            <person name="Shea T."/>
            <person name="Sisk P."/>
            <person name="Sykes S."/>
            <person name="Wortman J."/>
            <person name="Nusbaum C."/>
            <person name="Birren B."/>
        </authorList>
    </citation>
    <scope>NUCLEOTIDE SEQUENCE [LARGE SCALE GENOMIC DNA]</scope>
    <source>
        <strain evidence="3 4">PRA339</strain>
    </source>
</reference>
<evidence type="ECO:0000256" key="1">
    <source>
        <dbReference type="SAM" id="Phobius"/>
    </source>
</evidence>
<evidence type="ECO:0000313" key="3">
    <source>
        <dbReference type="EMBL" id="KCZ82107.1"/>
    </source>
</evidence>
<dbReference type="Proteomes" id="UP000030655">
    <property type="component" value="Unassembled WGS sequence"/>
</dbReference>
<keyword evidence="1" id="KW-0812">Transmembrane</keyword>
<evidence type="ECO:0000313" key="4">
    <source>
        <dbReference type="Proteomes" id="UP000030655"/>
    </source>
</evidence>
<organism evidence="3 4">
    <name type="scientific">Anncaliia algerae PRA339</name>
    <dbReference type="NCBI Taxonomy" id="1288291"/>
    <lineage>
        <taxon>Eukaryota</taxon>
        <taxon>Fungi</taxon>
        <taxon>Fungi incertae sedis</taxon>
        <taxon>Microsporidia</taxon>
        <taxon>Tubulinosematoidea</taxon>
        <taxon>Tubulinosematidae</taxon>
        <taxon>Anncaliia</taxon>
    </lineage>
</organism>
<dbReference type="AlphaFoldDB" id="A0A059F4V2"/>
<keyword evidence="4" id="KW-1185">Reference proteome</keyword>
<dbReference type="EMBL" id="KK365132">
    <property type="protein sequence ID" value="KCZ82107.1"/>
    <property type="molecule type" value="Genomic_DNA"/>
</dbReference>
<dbReference type="PANTHER" id="PTHR47163">
    <property type="entry name" value="DDE_TNP_IS1595 DOMAIN-CONTAINING PROTEIN"/>
    <property type="match status" value="1"/>
</dbReference>
<dbReference type="HOGENOM" id="CLU_044348_0_0_1"/>
<feature type="transmembrane region" description="Helical" evidence="1">
    <location>
        <begin position="175"/>
        <end position="196"/>
    </location>
</feature>
<keyword evidence="1" id="KW-0472">Membrane</keyword>
<dbReference type="Pfam" id="PF12762">
    <property type="entry name" value="DDE_Tnp_IS1595"/>
    <property type="match status" value="1"/>
</dbReference>
<dbReference type="SMART" id="SM01126">
    <property type="entry name" value="DDE_Tnp_IS1595"/>
    <property type="match status" value="1"/>
</dbReference>
<protein>
    <recommendedName>
        <fullName evidence="2">ISXO2-like transposase domain-containing protein</fullName>
    </recommendedName>
</protein>
<evidence type="ECO:0000259" key="2">
    <source>
        <dbReference type="SMART" id="SM01126"/>
    </source>
</evidence>
<feature type="domain" description="ISXO2-like transposase" evidence="2">
    <location>
        <begin position="22"/>
        <end position="164"/>
    </location>
</feature>
<accession>A0A059F4V2</accession>
<dbReference type="InterPro" id="IPR053164">
    <property type="entry name" value="IS1016-like_transposase"/>
</dbReference>
<sequence length="197" mass="23242">VTSFITKMGKKTVNQYYNEQRIIGGSGVIVEIDESKFGKVKYIRGHRVEEIWVFGLVERTPERRIVLAPVNDRTRGTLEEILKKHVHPDSIIHSDSFRSYAKLKNIFAGHKKVNHSQYFVDPSTWIHTNTIKGNWHGVKDQISVRHGSKNFIELYLIRYSLRRNHKDIFQEIIKLLLKLLFVVLFLFYLIIFIFLFL</sequence>
<dbReference type="InterPro" id="IPR024445">
    <property type="entry name" value="Tnp_ISXO2-like"/>
</dbReference>
<reference evidence="4" key="1">
    <citation type="submission" date="2013-02" db="EMBL/GenBank/DDBJ databases">
        <authorList>
            <consortium name="The Broad Institute Genome Sequencing Platform"/>
            <person name="Cuomo C."/>
            <person name="Becnel J."/>
            <person name="Sanscrainte N."/>
            <person name="Walker B."/>
            <person name="Young S.K."/>
            <person name="Zeng Q."/>
            <person name="Gargeya S."/>
            <person name="Fitzgerald M."/>
            <person name="Haas B."/>
            <person name="Abouelleil A."/>
            <person name="Alvarado L."/>
            <person name="Arachchi H.M."/>
            <person name="Berlin A.M."/>
            <person name="Chapman S.B."/>
            <person name="Dewar J."/>
            <person name="Goldberg J."/>
            <person name="Griggs A."/>
            <person name="Gujja S."/>
            <person name="Hansen M."/>
            <person name="Howarth C."/>
            <person name="Imamovic A."/>
            <person name="Larimer J."/>
            <person name="McCowan C."/>
            <person name="Murphy C."/>
            <person name="Neiman D."/>
            <person name="Pearson M."/>
            <person name="Priest M."/>
            <person name="Roberts A."/>
            <person name="Saif S."/>
            <person name="Shea T."/>
            <person name="Sisk P."/>
            <person name="Sykes S."/>
            <person name="Wortman J."/>
            <person name="Nusbaum C."/>
            <person name="Birren B."/>
        </authorList>
    </citation>
    <scope>NUCLEOTIDE SEQUENCE [LARGE SCALE GENOMIC DNA]</scope>
    <source>
        <strain evidence="4">PRA339</strain>
    </source>
</reference>
<gene>
    <name evidence="3" type="ORF">H312_00382</name>
</gene>
<dbReference type="VEuPathDB" id="MicrosporidiaDB:H312_00382"/>
<dbReference type="OrthoDB" id="5598606at2759"/>
<keyword evidence="1" id="KW-1133">Transmembrane helix</keyword>
<feature type="non-terminal residue" evidence="3">
    <location>
        <position position="1"/>
    </location>
</feature>
<proteinExistence type="predicted"/>
<dbReference type="NCBIfam" id="NF033547">
    <property type="entry name" value="transpos_IS1595"/>
    <property type="match status" value="1"/>
</dbReference>